<dbReference type="AlphaFoldDB" id="A0A7Y4H5U5"/>
<keyword evidence="5" id="KW-1185">Reference proteome</keyword>
<protein>
    <submittedName>
        <fullName evidence="4">Xanthine dehydrogenase family protein molybdopterin-binding subunit</fullName>
    </submittedName>
</protein>
<dbReference type="EMBL" id="JAAVLW010000005">
    <property type="protein sequence ID" value="NOJ48220.1"/>
    <property type="molecule type" value="Genomic_DNA"/>
</dbReference>
<dbReference type="Pfam" id="PF02738">
    <property type="entry name" value="MoCoBD_1"/>
    <property type="match status" value="1"/>
</dbReference>
<dbReference type="GO" id="GO:0016491">
    <property type="term" value="F:oxidoreductase activity"/>
    <property type="evidence" value="ECO:0007669"/>
    <property type="project" value="UniProtKB-KW"/>
</dbReference>
<dbReference type="GO" id="GO:0005506">
    <property type="term" value="F:iron ion binding"/>
    <property type="evidence" value="ECO:0007669"/>
    <property type="project" value="InterPro"/>
</dbReference>
<dbReference type="Proteomes" id="UP000528734">
    <property type="component" value="Unassembled WGS sequence"/>
</dbReference>
<dbReference type="SMART" id="SM01008">
    <property type="entry name" value="Ald_Xan_dh_C"/>
    <property type="match status" value="1"/>
</dbReference>
<dbReference type="Pfam" id="PF01315">
    <property type="entry name" value="Ald_Xan_dh_C"/>
    <property type="match status" value="1"/>
</dbReference>
<dbReference type="Gene3D" id="3.30.365.10">
    <property type="entry name" value="Aldehyde oxidase/xanthine dehydrogenase, molybdopterin binding domain"/>
    <property type="match status" value="4"/>
</dbReference>
<accession>A0A7Y4H5U5</accession>
<evidence type="ECO:0000256" key="2">
    <source>
        <dbReference type="ARBA" id="ARBA00023002"/>
    </source>
</evidence>
<proteinExistence type="predicted"/>
<dbReference type="SUPFAM" id="SSF56003">
    <property type="entry name" value="Molybdenum cofactor-binding domain"/>
    <property type="match status" value="1"/>
</dbReference>
<sequence length="782" mass="83480">MTEPLLGHSINRIEDERFVRGRGRYVADLAAPNALHGVVVRSPQAHARITTIRVDAARQMPEVAAVLTGTDLAADNIGPLPCAVTAIPMTTPLVVPPYHALARDGVRYVGEPVAFVVAKSAEAARDAAEAVTVDYEPLPPVVSIADAILPDAPSIWPEVAGNIAFQFNRGEIGPVEAAIRDAAHVVECELVNNRVVAAPLETRGALGEFDAKRGRLHLIASAAGAHAIRDLLATSVFRIGKDKLRVSIPDVGGGFGMKNVLYPEWVLVLWAARRLGRPVKWIGDRNEDFTGSAHGRDSLVRARLALDRDGRFLALDSKVFANLGAYVSTVAPAVPTMAMASAMGGVYDIPLIAFETRGVFSNTTPIDAYRGAGKPEANYLIERCIDIAAHQLGMDALKLRRKNIMRRFPYSSAMGLSVEQGSFAHAINHAVAAAEGFNVRRRNSRARGRLRGLGYACFLETARGQPNEVAEVALAADGRIDLKVGTHSNGQGHETTFAQIAADAFGLPLERFRFLQGDTDDLDAGGGHGGARSMHQGGTALLMAAEGVIENARRLAARLLQASVDGIQYQAGMLRVAATGQEISLDEVARASYQTPGDDIAPGLAHQATHLCDRYTFPNGCHVAEVEIDPETGEVKLDRYVIFDDYGRLLDPRLTLGQVHGGVAQGIGQALFEQALFDAETGQILSGSLMDYALPRADDLPAFEGSLTPDFPSRANRLGVKGSGQAGAIAAPATIMNAVMNALAPLGVQHLDMPATPARIWHAIRTAKSRSGQRADTRFADQ</sequence>
<dbReference type="SUPFAM" id="SSF54665">
    <property type="entry name" value="CO dehydrogenase molybdoprotein N-domain-like"/>
    <property type="match status" value="1"/>
</dbReference>
<reference evidence="4 5" key="1">
    <citation type="submission" date="2020-03" db="EMBL/GenBank/DDBJ databases">
        <title>Bradyrhizobium diversity isolated from nodules of Muelleranthus trifoliolatus.</title>
        <authorList>
            <person name="Klepa M."/>
            <person name="Helene L."/>
            <person name="Hungria M."/>
        </authorList>
    </citation>
    <scope>NUCLEOTIDE SEQUENCE [LARGE SCALE GENOMIC DNA]</scope>
    <source>
        <strain evidence="4 5">WSM 1744</strain>
    </source>
</reference>
<dbReference type="InterPro" id="IPR036856">
    <property type="entry name" value="Ald_Oxase/Xan_DH_a/b_sf"/>
</dbReference>
<dbReference type="RefSeq" id="WP_171711083.1">
    <property type="nucleotide sequence ID" value="NZ_JAAVLW010000005.1"/>
</dbReference>
<dbReference type="PANTHER" id="PTHR11908:SF132">
    <property type="entry name" value="ALDEHYDE OXIDASE 1-RELATED"/>
    <property type="match status" value="1"/>
</dbReference>
<name>A0A7Y4H5U5_9BRAD</name>
<organism evidence="4 5">
    <name type="scientific">Bradyrhizobium archetypum</name>
    <dbReference type="NCBI Taxonomy" id="2721160"/>
    <lineage>
        <taxon>Bacteria</taxon>
        <taxon>Pseudomonadati</taxon>
        <taxon>Pseudomonadota</taxon>
        <taxon>Alphaproteobacteria</taxon>
        <taxon>Hyphomicrobiales</taxon>
        <taxon>Nitrobacteraceae</taxon>
        <taxon>Bradyrhizobium</taxon>
    </lineage>
</organism>
<evidence type="ECO:0000259" key="3">
    <source>
        <dbReference type="SMART" id="SM01008"/>
    </source>
</evidence>
<feature type="domain" description="Aldehyde oxidase/xanthine dehydrogenase a/b hammerhead" evidence="3">
    <location>
        <begin position="20"/>
        <end position="139"/>
    </location>
</feature>
<dbReference type="InterPro" id="IPR037165">
    <property type="entry name" value="AldOxase/xan_DH_Mopterin-bd_sf"/>
</dbReference>
<dbReference type="Gene3D" id="3.90.1170.50">
    <property type="entry name" value="Aldehyde oxidase/xanthine dehydrogenase, a/b hammerhead"/>
    <property type="match status" value="1"/>
</dbReference>
<dbReference type="InterPro" id="IPR016208">
    <property type="entry name" value="Ald_Oxase/xanthine_DH-like"/>
</dbReference>
<dbReference type="InterPro" id="IPR008274">
    <property type="entry name" value="AldOxase/xan_DH_MoCoBD1"/>
</dbReference>
<evidence type="ECO:0000313" key="5">
    <source>
        <dbReference type="Proteomes" id="UP000528734"/>
    </source>
</evidence>
<dbReference type="InterPro" id="IPR000674">
    <property type="entry name" value="Ald_Oxase/Xan_DH_a/b"/>
</dbReference>
<dbReference type="InterPro" id="IPR046867">
    <property type="entry name" value="AldOxase/xan_DH_MoCoBD2"/>
</dbReference>
<gene>
    <name evidence="4" type="ORF">HCN50_18535</name>
</gene>
<dbReference type="Pfam" id="PF20256">
    <property type="entry name" value="MoCoBD_2"/>
    <property type="match status" value="1"/>
</dbReference>
<keyword evidence="2" id="KW-0560">Oxidoreductase</keyword>
<dbReference type="PANTHER" id="PTHR11908">
    <property type="entry name" value="XANTHINE DEHYDROGENASE"/>
    <property type="match status" value="1"/>
</dbReference>
<evidence type="ECO:0000313" key="4">
    <source>
        <dbReference type="EMBL" id="NOJ48220.1"/>
    </source>
</evidence>
<comment type="caution">
    <text evidence="4">The sequence shown here is derived from an EMBL/GenBank/DDBJ whole genome shotgun (WGS) entry which is preliminary data.</text>
</comment>
<evidence type="ECO:0000256" key="1">
    <source>
        <dbReference type="ARBA" id="ARBA00022505"/>
    </source>
</evidence>
<keyword evidence="1" id="KW-0500">Molybdenum</keyword>